<evidence type="ECO:0000313" key="1">
    <source>
        <dbReference type="EMBL" id="CZT20122.1"/>
    </source>
</evidence>
<evidence type="ECO:0000313" key="2">
    <source>
        <dbReference type="Proteomes" id="UP000225277"/>
    </source>
</evidence>
<organism evidence="1 2">
    <name type="scientific">Ramularia collo-cygni</name>
    <dbReference type="NCBI Taxonomy" id="112498"/>
    <lineage>
        <taxon>Eukaryota</taxon>
        <taxon>Fungi</taxon>
        <taxon>Dikarya</taxon>
        <taxon>Ascomycota</taxon>
        <taxon>Pezizomycotina</taxon>
        <taxon>Dothideomycetes</taxon>
        <taxon>Dothideomycetidae</taxon>
        <taxon>Mycosphaerellales</taxon>
        <taxon>Mycosphaerellaceae</taxon>
        <taxon>Ramularia</taxon>
    </lineage>
</organism>
<name>A0A2D3US64_9PEZI</name>
<dbReference type="AlphaFoldDB" id="A0A2D3US64"/>
<proteinExistence type="predicted"/>
<dbReference type="EMBL" id="FJUY01000008">
    <property type="protein sequence ID" value="CZT20122.1"/>
    <property type="molecule type" value="Genomic_DNA"/>
</dbReference>
<keyword evidence="2" id="KW-1185">Reference proteome</keyword>
<reference evidence="1 2" key="1">
    <citation type="submission" date="2016-03" db="EMBL/GenBank/DDBJ databases">
        <authorList>
            <person name="Ploux O."/>
        </authorList>
    </citation>
    <scope>NUCLEOTIDE SEQUENCE [LARGE SCALE GENOMIC DNA]</scope>
    <source>
        <strain evidence="1 2">URUG2</strain>
    </source>
</reference>
<dbReference type="GeneID" id="35601125"/>
<protein>
    <recommendedName>
        <fullName evidence="3">SnoaL-like domain-containing protein</fullName>
    </recommendedName>
</protein>
<dbReference type="Proteomes" id="UP000225277">
    <property type="component" value="Unassembled WGS sequence"/>
</dbReference>
<accession>A0A2D3US64</accession>
<dbReference type="RefSeq" id="XP_023627011.1">
    <property type="nucleotide sequence ID" value="XM_023771243.1"/>
</dbReference>
<sequence length="192" mass="22335">MDLLNDDTFPPLLEQPFRTPKGAETLNIESFLVILTAAIMEDHSTSTYSIMQTHCHPDLKIADFTKHECLFPRTESLRQYLSQIDDLKHNSPNLRFNPFNFSVTFDQDCPDRAIVWFTLPGIEKTGDERESVHRVHWRRREDDDVWEAYMHSALRGPGTLFLQSTDSIREAEDVPVDYLPTKKFYTANELKS</sequence>
<gene>
    <name evidence="1" type="ORF">RCC_05979</name>
</gene>
<evidence type="ECO:0008006" key="3">
    <source>
        <dbReference type="Google" id="ProtNLM"/>
    </source>
</evidence>